<name>A0AAV4P1A4_9ARAC</name>
<organism evidence="1 2">
    <name type="scientific">Caerostris darwini</name>
    <dbReference type="NCBI Taxonomy" id="1538125"/>
    <lineage>
        <taxon>Eukaryota</taxon>
        <taxon>Metazoa</taxon>
        <taxon>Ecdysozoa</taxon>
        <taxon>Arthropoda</taxon>
        <taxon>Chelicerata</taxon>
        <taxon>Arachnida</taxon>
        <taxon>Araneae</taxon>
        <taxon>Araneomorphae</taxon>
        <taxon>Entelegynae</taxon>
        <taxon>Araneoidea</taxon>
        <taxon>Araneidae</taxon>
        <taxon>Caerostris</taxon>
    </lineage>
</organism>
<protein>
    <submittedName>
        <fullName evidence="1">Uncharacterized protein</fullName>
    </submittedName>
</protein>
<evidence type="ECO:0000313" key="2">
    <source>
        <dbReference type="Proteomes" id="UP001054837"/>
    </source>
</evidence>
<proteinExistence type="predicted"/>
<reference evidence="1 2" key="1">
    <citation type="submission" date="2021-06" db="EMBL/GenBank/DDBJ databases">
        <title>Caerostris darwini draft genome.</title>
        <authorList>
            <person name="Kono N."/>
            <person name="Arakawa K."/>
        </authorList>
    </citation>
    <scope>NUCLEOTIDE SEQUENCE [LARGE SCALE GENOMIC DNA]</scope>
</reference>
<comment type="caution">
    <text evidence="1">The sequence shown here is derived from an EMBL/GenBank/DDBJ whole genome shotgun (WGS) entry which is preliminary data.</text>
</comment>
<dbReference type="Proteomes" id="UP001054837">
    <property type="component" value="Unassembled WGS sequence"/>
</dbReference>
<evidence type="ECO:0000313" key="1">
    <source>
        <dbReference type="EMBL" id="GIX90977.1"/>
    </source>
</evidence>
<accession>A0AAV4P1A4</accession>
<dbReference type="AlphaFoldDB" id="A0AAV4P1A4"/>
<dbReference type="EMBL" id="BPLQ01002278">
    <property type="protein sequence ID" value="GIX90977.1"/>
    <property type="molecule type" value="Genomic_DNA"/>
</dbReference>
<keyword evidence="2" id="KW-1185">Reference proteome</keyword>
<gene>
    <name evidence="1" type="ORF">CDAR_177651</name>
</gene>
<sequence length="125" mass="14234">MICGVRGKYQIVLSPSCRTFRWRNRPFGSAGLSLPKSWEQAFRQLLSLLATTFAISEMSCAAFGQEAQQYLGNEWHRERAAVRNVVNKQGLMLMGVRCNKFAVECSWWVRTGRGVDYKVVVEVVL</sequence>